<dbReference type="InterPro" id="IPR036116">
    <property type="entry name" value="FN3_sf"/>
</dbReference>
<keyword evidence="4" id="KW-1185">Reference proteome</keyword>
<dbReference type="SUPFAM" id="SSF49265">
    <property type="entry name" value="Fibronectin type III"/>
    <property type="match status" value="1"/>
</dbReference>
<dbReference type="SMART" id="SM00060">
    <property type="entry name" value="FN3"/>
    <property type="match status" value="1"/>
</dbReference>
<reference evidence="3 4" key="1">
    <citation type="submission" date="2024-04" db="EMBL/GenBank/DDBJ databases">
        <title>Human intestinal bacterial collection.</title>
        <authorList>
            <person name="Pauvert C."/>
            <person name="Hitch T.C.A."/>
            <person name="Clavel T."/>
        </authorList>
    </citation>
    <scope>NUCLEOTIDE SEQUENCE [LARGE SCALE GENOMIC DNA]</scope>
    <source>
        <strain evidence="3 4">CLA-AA-H161</strain>
    </source>
</reference>
<dbReference type="RefSeq" id="WP_349084940.1">
    <property type="nucleotide sequence ID" value="NZ_JBBNFW010000209.1"/>
</dbReference>
<dbReference type="InterPro" id="IPR008964">
    <property type="entry name" value="Invasin/intimin_cell_adhesion"/>
</dbReference>
<protein>
    <submittedName>
        <fullName evidence="3">CAP domain-containing protein</fullName>
    </submittedName>
</protein>
<dbReference type="Gene3D" id="2.60.40.1080">
    <property type="match status" value="1"/>
</dbReference>
<evidence type="ECO:0000313" key="3">
    <source>
        <dbReference type="EMBL" id="MEQ2415213.1"/>
    </source>
</evidence>
<evidence type="ECO:0000313" key="4">
    <source>
        <dbReference type="Proteomes" id="UP001470752"/>
    </source>
</evidence>
<dbReference type="Pfam" id="PF00188">
    <property type="entry name" value="CAP"/>
    <property type="match status" value="1"/>
</dbReference>
<dbReference type="Gene3D" id="3.40.33.10">
    <property type="entry name" value="CAP"/>
    <property type="match status" value="1"/>
</dbReference>
<feature type="compositionally biased region" description="Pro residues" evidence="1">
    <location>
        <begin position="666"/>
        <end position="712"/>
    </location>
</feature>
<accession>A0ABV1CTY6</accession>
<dbReference type="Pfam" id="PF26182">
    <property type="entry name" value="Ig_NUP210_5th"/>
    <property type="match status" value="1"/>
</dbReference>
<name>A0ABV1CTY6_9FIRM</name>
<evidence type="ECO:0000256" key="1">
    <source>
        <dbReference type="SAM" id="MobiDB-lite"/>
    </source>
</evidence>
<dbReference type="Gene3D" id="2.60.40.10">
    <property type="entry name" value="Immunoglobulins"/>
    <property type="match status" value="2"/>
</dbReference>
<dbReference type="PANTHER" id="PTHR31157">
    <property type="entry name" value="SCP DOMAIN-CONTAINING PROTEIN"/>
    <property type="match status" value="1"/>
</dbReference>
<dbReference type="InterPro" id="IPR014044">
    <property type="entry name" value="CAP_dom"/>
</dbReference>
<feature type="domain" description="Fibronectin type-III" evidence="2">
    <location>
        <begin position="714"/>
        <end position="808"/>
    </location>
</feature>
<dbReference type="InterPro" id="IPR003961">
    <property type="entry name" value="FN3_dom"/>
</dbReference>
<sequence length="895" mass="98228">MKQKKTNHYLLGTVFCLLLLLLLTPGQATKIQAATDNSLIDVKLAEGIRRYDYAYEVLNLVNQERAKSNLQPVTMDKNLLECAMTRAQELTLYASHTRPNGTSCMTAFPYFGYNSSENLAINQVSPEDVMNSWMNSSGHRTNIMASGNVSAGIGCFYQNGALYWIQCFSSHAAQTCSQPGNQKVSPTISALPDLVNISFSETSPVSFTEAQKTMKIYVTCAGFSYMKSVLDPTSFNWSTGDSAIASVNQNGVIQLKNAGTTTVTASMKSAPTKSLTAQLNAYFDLNNAYYNISPRSYNYTGSAATPAVTVTFNSQTLTQGKDYTVSFENNVNAGRASYTIKGLGLYKGTLTSYFFIYNASIRDAEITFDQSSYIYKGTPLTPKPTVTWKGKTLTEGKDYTLSWSNNNQQGNAYITVTGKGNFKDEKNSHFYIDTTPIHTAVIGNIPTYDYAPGKEFKPEPTVTLDGVLLKKDKDYVLSYGNNKNASSRYNKPYVEISGIGLYRSGVRKYFTINPIKVSGETVKVTKTNFGNGSMLDFLKNNVVVTYKGTQIPSDCMEFYSVWGSSDNEILAFTIEYTGNYTGKSRNMTSLKRCAVSAIGNQTYKGSALNPKPTVKFGSTVLKEGTDYTLSWSNNTKVGTGSVTITGLNNYFASVTVNFKIVAPAPTATPTPKPTATPTPKPTATPTPKPTATPTPKPTATPTPKPTATPTPKPTLSRPTAKLATAWNSVTISWKRVANAQSYIIYRQTGSGRYTKLKTLNSRTFSYKDTKVLVGTKYTYRVRACRKVGSSYIYSAYARAVSATPTLSRPALTLKTTTRRQTISWRRISGASGYLLYQKTGNGSFKRIKKLSSRTTTYTVSTRRGTVYSYKLLPYRVVNKKAIYGPSSAVKRGRAK</sequence>
<dbReference type="InterPro" id="IPR013783">
    <property type="entry name" value="Ig-like_fold"/>
</dbReference>
<dbReference type="PANTHER" id="PTHR31157:SF1">
    <property type="entry name" value="SCP DOMAIN-CONTAINING PROTEIN"/>
    <property type="match status" value="1"/>
</dbReference>
<evidence type="ECO:0000259" key="2">
    <source>
        <dbReference type="PROSITE" id="PS50853"/>
    </source>
</evidence>
<gene>
    <name evidence="3" type="ORF">AAAX94_19665</name>
</gene>
<dbReference type="CDD" id="cd05379">
    <property type="entry name" value="CAP_bacterial"/>
    <property type="match status" value="1"/>
</dbReference>
<dbReference type="CDD" id="cd00063">
    <property type="entry name" value="FN3"/>
    <property type="match status" value="1"/>
</dbReference>
<comment type="caution">
    <text evidence="3">The sequence shown here is derived from an EMBL/GenBank/DDBJ whole genome shotgun (WGS) entry which is preliminary data.</text>
</comment>
<dbReference type="SUPFAM" id="SSF49373">
    <property type="entry name" value="Invasin/intimin cell-adhesion fragments"/>
    <property type="match status" value="1"/>
</dbReference>
<dbReference type="InterPro" id="IPR035940">
    <property type="entry name" value="CAP_sf"/>
</dbReference>
<dbReference type="PROSITE" id="PS50853">
    <property type="entry name" value="FN3"/>
    <property type="match status" value="1"/>
</dbReference>
<proteinExistence type="predicted"/>
<dbReference type="Proteomes" id="UP001470752">
    <property type="component" value="Unassembled WGS sequence"/>
</dbReference>
<dbReference type="EMBL" id="JBBNFW010000209">
    <property type="protein sequence ID" value="MEQ2415213.1"/>
    <property type="molecule type" value="Genomic_DNA"/>
</dbReference>
<organism evidence="3 4">
    <name type="scientific">Blautia acetigignens</name>
    <dbReference type="NCBI Taxonomy" id="2981783"/>
    <lineage>
        <taxon>Bacteria</taxon>
        <taxon>Bacillati</taxon>
        <taxon>Bacillota</taxon>
        <taxon>Clostridia</taxon>
        <taxon>Lachnospirales</taxon>
        <taxon>Lachnospiraceae</taxon>
        <taxon>Blautia</taxon>
    </lineage>
</organism>
<feature type="region of interest" description="Disordered" evidence="1">
    <location>
        <begin position="663"/>
        <end position="718"/>
    </location>
</feature>
<dbReference type="SUPFAM" id="SSF55797">
    <property type="entry name" value="PR-1-like"/>
    <property type="match status" value="1"/>
</dbReference>